<evidence type="ECO:0000256" key="1">
    <source>
        <dbReference type="SAM" id="SignalP"/>
    </source>
</evidence>
<dbReference type="AlphaFoldDB" id="A0A0B7BBX0"/>
<dbReference type="PROSITE" id="PS51257">
    <property type="entry name" value="PROKAR_LIPOPROTEIN"/>
    <property type="match status" value="1"/>
</dbReference>
<accession>A0A0B7BBX0</accession>
<organism evidence="2">
    <name type="scientific">Arion vulgaris</name>
    <dbReference type="NCBI Taxonomy" id="1028688"/>
    <lineage>
        <taxon>Eukaryota</taxon>
        <taxon>Metazoa</taxon>
        <taxon>Spiralia</taxon>
        <taxon>Lophotrochozoa</taxon>
        <taxon>Mollusca</taxon>
        <taxon>Gastropoda</taxon>
        <taxon>Heterobranchia</taxon>
        <taxon>Euthyneura</taxon>
        <taxon>Panpulmonata</taxon>
        <taxon>Eupulmonata</taxon>
        <taxon>Stylommatophora</taxon>
        <taxon>Helicina</taxon>
        <taxon>Arionoidea</taxon>
        <taxon>Arionidae</taxon>
        <taxon>Arion</taxon>
    </lineage>
</organism>
<keyword evidence="1" id="KW-0732">Signal</keyword>
<sequence length="652" mass="74369">MTNMKIVFSLLCVISLISACQHKDKETITIPDSMINRLFELVLEGQIRSEVPVNYERSKLNGKGNYKSIQFMHHVSVQSGSSQKWLIFKDLQTSTIPLFITTTLLDAYFYGSIPKPSDDQLISTLEYCYSLNDVNTPYNSSLSRYGPCVFVEELQICVPTSAGYLEIKKLQESVQDHDLDNDNIDKETMLGKIMNTLNKKVNSGTSFDLDLFAGFFASPEIYNLITDSDGTFLWLELGSSIEMQVNEFPLVWDKWFNYKSNISVAFDALKKYAYRPFSTDPFVNTVDSGNYYYLRHFLDDAKAADKDVALPSAWFTNAGEKSHVFKGYMLHKMTYVTDLTTAADVVNSITTLVLSGLVSPEIMKDQEVSQIYLNASALISYSIKSNFSNRPDLALMFFPSRYMFYWTVARIVSSLNVYKIEKGFPVEDMELIFSNLKQAMEGEATRFIISDVKRDDDDGSLYFDDFLGNGDLTADNKPIIRGEDRIFTTAMAANALMYTWLTFDPVSRKSHWKNGTPESVKDIVDGCVLWLVKNTLEGKFKPWNALHISQNKGRDYNSCRYPTNYFFEVPQVHVLQFVSLFRVIAGVQGYIPKNKYEAMLNTLQFGKPTPTVFKGFNHPDFGDKLFWSSDPYTYTVTLLALSRYREIEVSVE</sequence>
<feature type="chain" id="PRO_5002124644" evidence="1">
    <location>
        <begin position="20"/>
        <end position="652"/>
    </location>
</feature>
<protein>
    <submittedName>
        <fullName evidence="2">Uncharacterized protein</fullName>
    </submittedName>
</protein>
<proteinExistence type="predicted"/>
<name>A0A0B7BBX0_9EUPU</name>
<gene>
    <name evidence="2" type="primary">ORF171871</name>
</gene>
<evidence type="ECO:0000313" key="2">
    <source>
        <dbReference type="EMBL" id="CEK89595.1"/>
    </source>
</evidence>
<feature type="signal peptide" evidence="1">
    <location>
        <begin position="1"/>
        <end position="19"/>
    </location>
</feature>
<dbReference type="EMBL" id="HACG01042730">
    <property type="protein sequence ID" value="CEK89595.1"/>
    <property type="molecule type" value="Transcribed_RNA"/>
</dbReference>
<reference evidence="2" key="1">
    <citation type="submission" date="2014-12" db="EMBL/GenBank/DDBJ databases">
        <title>Insight into the proteome of Arion vulgaris.</title>
        <authorList>
            <person name="Aradska J."/>
            <person name="Bulat T."/>
            <person name="Smidak R."/>
            <person name="Sarate P."/>
            <person name="Gangsoo J."/>
            <person name="Sialana F."/>
            <person name="Bilban M."/>
            <person name="Lubec G."/>
        </authorList>
    </citation>
    <scope>NUCLEOTIDE SEQUENCE</scope>
    <source>
        <tissue evidence="2">Skin</tissue>
    </source>
</reference>